<sequence length="374" mass="41285">MPAPLEYNNLRRMSTITAPTNDIDFDSYDFPLCRPQTDIKDAFESRELEASYCRDFACCGLVLTDLHDLLQHYEECHVPLEDNTELYNEDGELDGSIIGTPPFDDGALQLQLQQQKSDDDDSEEGLPGLSLFATREDLDINLLKRKAASYLTELCQHQQSDTSTVGSTPCTDDEDELNSDGTVGPKDFVQQSEPKVTGKKRPFDDTIERMAQSAVKKLASTTSCDDSTPTSSIGLYLTDQEFLAQAGVLLASSNHQSNQNASKPYKCPVKGCDKAYKNPNGLKYHNQHGHCNLATDENENVASKPYQCALGGCGKRYKNLNGLKYHIEHSHVAALHHTLATFGSSFFQQQQLSPPMPSLSPSSSPELSCLSLPF</sequence>
<feature type="region of interest" description="Disordered" evidence="6">
    <location>
        <begin position="161"/>
        <end position="201"/>
    </location>
</feature>
<dbReference type="PANTHER" id="PTHR23057:SF0">
    <property type="entry name" value="JUXTAPOSED WITH ANOTHER ZINC FINGER PROTEIN 1"/>
    <property type="match status" value="1"/>
</dbReference>
<evidence type="ECO:0000256" key="3">
    <source>
        <dbReference type="ARBA" id="ARBA00022771"/>
    </source>
</evidence>
<gene>
    <name evidence="8" type="primary">ABSGL_14562.1 scaffold 14663</name>
</gene>
<dbReference type="SUPFAM" id="SSF57667">
    <property type="entry name" value="beta-beta-alpha zinc fingers"/>
    <property type="match status" value="2"/>
</dbReference>
<dbReference type="PANTHER" id="PTHR23057">
    <property type="entry name" value="JUXTAPOSED WITH ANOTHER ZINC FINGER PROTEIN 1"/>
    <property type="match status" value="1"/>
</dbReference>
<organism evidence="8">
    <name type="scientific">Absidia glauca</name>
    <name type="common">Pin mould</name>
    <dbReference type="NCBI Taxonomy" id="4829"/>
    <lineage>
        <taxon>Eukaryota</taxon>
        <taxon>Fungi</taxon>
        <taxon>Fungi incertae sedis</taxon>
        <taxon>Mucoromycota</taxon>
        <taxon>Mucoromycotina</taxon>
        <taxon>Mucoromycetes</taxon>
        <taxon>Mucorales</taxon>
        <taxon>Cunninghamellaceae</taxon>
        <taxon>Absidia</taxon>
    </lineage>
</organism>
<dbReference type="EMBL" id="LT554937">
    <property type="protein sequence ID" value="SAM08896.1"/>
    <property type="molecule type" value="Genomic_DNA"/>
</dbReference>
<evidence type="ECO:0000256" key="2">
    <source>
        <dbReference type="ARBA" id="ARBA00022737"/>
    </source>
</evidence>
<evidence type="ECO:0000256" key="1">
    <source>
        <dbReference type="ARBA" id="ARBA00022723"/>
    </source>
</evidence>
<dbReference type="PROSITE" id="PS50157">
    <property type="entry name" value="ZINC_FINGER_C2H2_2"/>
    <property type="match status" value="2"/>
</dbReference>
<dbReference type="Gene3D" id="3.30.160.60">
    <property type="entry name" value="Classic Zinc Finger"/>
    <property type="match status" value="2"/>
</dbReference>
<feature type="compositionally biased region" description="Polar residues" evidence="6">
    <location>
        <begin position="161"/>
        <end position="170"/>
    </location>
</feature>
<evidence type="ECO:0000256" key="5">
    <source>
        <dbReference type="PROSITE-ProRule" id="PRU00042"/>
    </source>
</evidence>
<dbReference type="GO" id="GO:0008270">
    <property type="term" value="F:zinc ion binding"/>
    <property type="evidence" value="ECO:0007669"/>
    <property type="project" value="UniProtKB-KW"/>
</dbReference>
<keyword evidence="4" id="KW-0862">Zinc</keyword>
<reference evidence="8" key="1">
    <citation type="submission" date="2016-04" db="EMBL/GenBank/DDBJ databases">
        <authorList>
            <person name="Evans L.H."/>
            <person name="Alamgir A."/>
            <person name="Owens N."/>
            <person name="Weber N.D."/>
            <person name="Virtaneva K."/>
            <person name="Barbian K."/>
            <person name="Babar A."/>
            <person name="Rosenke K."/>
        </authorList>
    </citation>
    <scope>NUCLEOTIDE SEQUENCE [LARGE SCALE GENOMIC DNA]</scope>
    <source>
        <strain evidence="8">CBS 101.48</strain>
    </source>
</reference>
<evidence type="ECO:0000259" key="7">
    <source>
        <dbReference type="PROSITE" id="PS50157"/>
    </source>
</evidence>
<dbReference type="AlphaFoldDB" id="A0A163K8K4"/>
<evidence type="ECO:0000313" key="9">
    <source>
        <dbReference type="Proteomes" id="UP000078561"/>
    </source>
</evidence>
<feature type="domain" description="C2H2-type" evidence="7">
    <location>
        <begin position="306"/>
        <end position="331"/>
    </location>
</feature>
<dbReference type="OrthoDB" id="3269380at2759"/>
<dbReference type="InterPro" id="IPR036236">
    <property type="entry name" value="Znf_C2H2_sf"/>
</dbReference>
<feature type="domain" description="C2H2-type" evidence="7">
    <location>
        <begin position="265"/>
        <end position="295"/>
    </location>
</feature>
<dbReference type="InterPro" id="IPR051580">
    <property type="entry name" value="ZnF-Chromatin_assoc"/>
</dbReference>
<dbReference type="GO" id="GO:0005634">
    <property type="term" value="C:nucleus"/>
    <property type="evidence" value="ECO:0007669"/>
    <property type="project" value="TreeGrafter"/>
</dbReference>
<evidence type="ECO:0000313" key="8">
    <source>
        <dbReference type="EMBL" id="SAM08896.1"/>
    </source>
</evidence>
<accession>A0A163K8K4</accession>
<keyword evidence="2" id="KW-0677">Repeat</keyword>
<dbReference type="InterPro" id="IPR013087">
    <property type="entry name" value="Znf_C2H2_type"/>
</dbReference>
<protein>
    <recommendedName>
        <fullName evidence="7">C2H2-type domain-containing protein</fullName>
    </recommendedName>
</protein>
<feature type="region of interest" description="Disordered" evidence="6">
    <location>
        <begin position="353"/>
        <end position="374"/>
    </location>
</feature>
<keyword evidence="1" id="KW-0479">Metal-binding</keyword>
<dbReference type="PROSITE" id="PS00028">
    <property type="entry name" value="ZINC_FINGER_C2H2_1"/>
    <property type="match status" value="2"/>
</dbReference>
<name>A0A163K8K4_ABSGL</name>
<dbReference type="STRING" id="4829.A0A163K8K4"/>
<dbReference type="InParanoid" id="A0A163K8K4"/>
<keyword evidence="3 5" id="KW-0863">Zinc-finger</keyword>
<dbReference type="Proteomes" id="UP000078561">
    <property type="component" value="Unassembled WGS sequence"/>
</dbReference>
<dbReference type="SMART" id="SM00355">
    <property type="entry name" value="ZnF_C2H2"/>
    <property type="match status" value="3"/>
</dbReference>
<keyword evidence="9" id="KW-1185">Reference proteome</keyword>
<evidence type="ECO:0000256" key="6">
    <source>
        <dbReference type="SAM" id="MobiDB-lite"/>
    </source>
</evidence>
<evidence type="ECO:0000256" key="4">
    <source>
        <dbReference type="ARBA" id="ARBA00022833"/>
    </source>
</evidence>
<proteinExistence type="predicted"/>
<dbReference type="FunCoup" id="A0A163K8K4">
    <property type="interactions" value="259"/>
</dbReference>
<dbReference type="OMA" id="VHGYTED"/>